<accession>A0AAW2ILP7</accession>
<name>A0AAW2ILP7_9LAMI</name>
<comment type="caution">
    <text evidence="1">The sequence shown here is derived from an EMBL/GenBank/DDBJ whole genome shotgun (WGS) entry which is preliminary data.</text>
</comment>
<reference evidence="1" key="1">
    <citation type="submission" date="2020-06" db="EMBL/GenBank/DDBJ databases">
        <authorList>
            <person name="Li T."/>
            <person name="Hu X."/>
            <person name="Zhang T."/>
            <person name="Song X."/>
            <person name="Zhang H."/>
            <person name="Dai N."/>
            <person name="Sheng W."/>
            <person name="Hou X."/>
            <person name="Wei L."/>
        </authorList>
    </citation>
    <scope>NUCLEOTIDE SEQUENCE</scope>
    <source>
        <strain evidence="1">G01</strain>
        <tissue evidence="1">Leaf</tissue>
    </source>
</reference>
<dbReference type="PANTHER" id="PTHR31973:SF187">
    <property type="entry name" value="MUTATOR TRANSPOSASE MUDRA PROTEIN"/>
    <property type="match status" value="1"/>
</dbReference>
<organism evidence="1">
    <name type="scientific">Sesamum angustifolium</name>
    <dbReference type="NCBI Taxonomy" id="2727405"/>
    <lineage>
        <taxon>Eukaryota</taxon>
        <taxon>Viridiplantae</taxon>
        <taxon>Streptophyta</taxon>
        <taxon>Embryophyta</taxon>
        <taxon>Tracheophyta</taxon>
        <taxon>Spermatophyta</taxon>
        <taxon>Magnoliopsida</taxon>
        <taxon>eudicotyledons</taxon>
        <taxon>Gunneridae</taxon>
        <taxon>Pentapetalae</taxon>
        <taxon>asterids</taxon>
        <taxon>lamiids</taxon>
        <taxon>Lamiales</taxon>
        <taxon>Pedaliaceae</taxon>
        <taxon>Sesamum</taxon>
    </lineage>
</organism>
<dbReference type="PANTHER" id="PTHR31973">
    <property type="entry name" value="POLYPROTEIN, PUTATIVE-RELATED"/>
    <property type="match status" value="1"/>
</dbReference>
<dbReference type="AlphaFoldDB" id="A0AAW2ILP7"/>
<dbReference type="EMBL" id="JACGWK010001792">
    <property type="protein sequence ID" value="KAL0282742.1"/>
    <property type="molecule type" value="Genomic_DNA"/>
</dbReference>
<gene>
    <name evidence="1" type="ORF">Sangu_2934600</name>
</gene>
<proteinExistence type="predicted"/>
<protein>
    <submittedName>
        <fullName evidence="1">Uncharacterized protein</fullName>
    </submittedName>
</protein>
<sequence>MRKCNVDASKWKVIRAKRVALQKILGVDNEQYTRLWDYYETVRARNPGSKILLRNKGGTEPPIFDKMYFSLHAMKAGFLACCRAIIGLDECFLKTVIKDNFWWQLAEMQMTICGQLPLP</sequence>
<evidence type="ECO:0000313" key="1">
    <source>
        <dbReference type="EMBL" id="KAL0282742.1"/>
    </source>
</evidence>
<reference evidence="1" key="2">
    <citation type="journal article" date="2024" name="Plant">
        <title>Genomic evolution and insights into agronomic trait innovations of Sesamum species.</title>
        <authorList>
            <person name="Miao H."/>
            <person name="Wang L."/>
            <person name="Qu L."/>
            <person name="Liu H."/>
            <person name="Sun Y."/>
            <person name="Le M."/>
            <person name="Wang Q."/>
            <person name="Wei S."/>
            <person name="Zheng Y."/>
            <person name="Lin W."/>
            <person name="Duan Y."/>
            <person name="Cao H."/>
            <person name="Xiong S."/>
            <person name="Wang X."/>
            <person name="Wei L."/>
            <person name="Li C."/>
            <person name="Ma Q."/>
            <person name="Ju M."/>
            <person name="Zhao R."/>
            <person name="Li G."/>
            <person name="Mu C."/>
            <person name="Tian Q."/>
            <person name="Mei H."/>
            <person name="Zhang T."/>
            <person name="Gao T."/>
            <person name="Zhang H."/>
        </authorList>
    </citation>
    <scope>NUCLEOTIDE SEQUENCE</scope>
    <source>
        <strain evidence="1">G01</strain>
    </source>
</reference>